<dbReference type="AlphaFoldDB" id="A0A8J3DPN8"/>
<accession>A0A8J3DPN8</accession>
<dbReference type="Proteomes" id="UP000641137">
    <property type="component" value="Unassembled WGS sequence"/>
</dbReference>
<reference evidence="1" key="2">
    <citation type="submission" date="2020-09" db="EMBL/GenBank/DDBJ databases">
        <authorList>
            <person name="Sun Q."/>
            <person name="Kim S."/>
        </authorList>
    </citation>
    <scope>NUCLEOTIDE SEQUENCE</scope>
    <source>
        <strain evidence="1">KCTC 42097</strain>
    </source>
</reference>
<sequence>MRPPTLDLQVRLHLWRVGRNTVSDPFWFDVQKRNRAAIPERSPVPHLPGHEADDKEGDEIALFVQVRPYALAGSIQ</sequence>
<reference evidence="1" key="1">
    <citation type="journal article" date="2014" name="Int. J. Syst. Evol. Microbiol.">
        <title>Complete genome sequence of Corynebacterium casei LMG S-19264T (=DSM 44701T), isolated from a smear-ripened cheese.</title>
        <authorList>
            <consortium name="US DOE Joint Genome Institute (JGI-PGF)"/>
            <person name="Walter F."/>
            <person name="Albersmeier A."/>
            <person name="Kalinowski J."/>
            <person name="Ruckert C."/>
        </authorList>
    </citation>
    <scope>NUCLEOTIDE SEQUENCE</scope>
    <source>
        <strain evidence="1">KCTC 42097</strain>
    </source>
</reference>
<dbReference type="EMBL" id="BMZO01000007">
    <property type="protein sequence ID" value="GHC74439.1"/>
    <property type="molecule type" value="Genomic_DNA"/>
</dbReference>
<proteinExistence type="predicted"/>
<comment type="caution">
    <text evidence="1">The sequence shown here is derived from an EMBL/GenBank/DDBJ whole genome shotgun (WGS) entry which is preliminary data.</text>
</comment>
<protein>
    <submittedName>
        <fullName evidence="1">Uncharacterized protein</fullName>
    </submittedName>
</protein>
<organism evidence="1 2">
    <name type="scientific">Limoniibacter endophyticus</name>
    <dbReference type="NCBI Taxonomy" id="1565040"/>
    <lineage>
        <taxon>Bacteria</taxon>
        <taxon>Pseudomonadati</taxon>
        <taxon>Pseudomonadota</taxon>
        <taxon>Alphaproteobacteria</taxon>
        <taxon>Hyphomicrobiales</taxon>
        <taxon>Bartonellaceae</taxon>
        <taxon>Limoniibacter</taxon>
    </lineage>
</organism>
<evidence type="ECO:0000313" key="2">
    <source>
        <dbReference type="Proteomes" id="UP000641137"/>
    </source>
</evidence>
<gene>
    <name evidence="1" type="ORF">GCM10010136_23650</name>
</gene>
<evidence type="ECO:0000313" key="1">
    <source>
        <dbReference type="EMBL" id="GHC74439.1"/>
    </source>
</evidence>
<name>A0A8J3DPN8_9HYPH</name>
<keyword evidence="2" id="KW-1185">Reference proteome</keyword>